<feature type="zinc finger region" description="FLZ-type" evidence="3">
    <location>
        <begin position="251"/>
        <end position="295"/>
    </location>
</feature>
<evidence type="ECO:0000313" key="9">
    <source>
        <dbReference type="RefSeq" id="XP_020099369.1"/>
    </source>
</evidence>
<dbReference type="RefSeq" id="XP_020099368.1">
    <property type="nucleotide sequence ID" value="XM_020243779.1"/>
</dbReference>
<accession>A0A199W6Q1</accession>
<evidence type="ECO:0000256" key="3">
    <source>
        <dbReference type="PROSITE-ProRule" id="PRU01131"/>
    </source>
</evidence>
<dbReference type="EMBL" id="LSRQ01000164">
    <property type="protein sequence ID" value="OAY84873.1"/>
    <property type="molecule type" value="Genomic_DNA"/>
</dbReference>
<dbReference type="RefSeq" id="XP_020099369.1">
    <property type="nucleotide sequence ID" value="XM_020243780.1"/>
</dbReference>
<dbReference type="GeneID" id="109717840"/>
<evidence type="ECO:0000313" key="7">
    <source>
        <dbReference type="Proteomes" id="UP000515123"/>
    </source>
</evidence>
<dbReference type="OrthoDB" id="685855at2759"/>
<feature type="domain" description="FLZ-type" evidence="4">
    <location>
        <begin position="251"/>
        <end position="295"/>
    </location>
</feature>
<dbReference type="PANTHER" id="PTHR46868">
    <property type="entry name" value="FCS-LIKE ZINC FINGER 11"/>
    <property type="match status" value="1"/>
</dbReference>
<sequence>MAEAASAPNSSSDSLAHKSGFFRVPGLFVRLSTKGLLDSESIWSPTSPLDSKVFSVLGSTIVSSPRSPGPYWPQPKRLDLDCNRVGLRLVGSLNDESITASGSSRKLLLGPEMRVNVPSSKTHLHVEENSLQAPVNPCYELNQQESVLELTLSEPIDQYMPNSPHFPSSNSQPMLDDASDGFICNQSMNEITQSEEYTCVISRGPDPKTTHIFRDRVLETRTNCSPVEDVEGSPFVAEPSQDLPIYKFCDDIFSVCCSCNEKLSEGKDIYIYLGEKAFCSPECREIFIMEEEPMRDTLSSSKPNYRGDCVFEPINN</sequence>
<evidence type="ECO:0000256" key="1">
    <source>
        <dbReference type="ARBA" id="ARBA00009374"/>
    </source>
</evidence>
<gene>
    <name evidence="8 9" type="primary">LOC109717840</name>
    <name evidence="5" type="ORF">ACMD2_15958</name>
</gene>
<evidence type="ECO:0000259" key="4">
    <source>
        <dbReference type="PROSITE" id="PS51795"/>
    </source>
</evidence>
<keyword evidence="2" id="KW-0479">Metal-binding</keyword>
<proteinExistence type="inferred from homology"/>
<organism evidence="5 6">
    <name type="scientific">Ananas comosus</name>
    <name type="common">Pineapple</name>
    <name type="synonym">Ananas ananas</name>
    <dbReference type="NCBI Taxonomy" id="4615"/>
    <lineage>
        <taxon>Eukaryota</taxon>
        <taxon>Viridiplantae</taxon>
        <taxon>Streptophyta</taxon>
        <taxon>Embryophyta</taxon>
        <taxon>Tracheophyta</taxon>
        <taxon>Spermatophyta</taxon>
        <taxon>Magnoliopsida</taxon>
        <taxon>Liliopsida</taxon>
        <taxon>Poales</taxon>
        <taxon>Bromeliaceae</taxon>
        <taxon>Bromelioideae</taxon>
        <taxon>Ananas</taxon>
    </lineage>
</organism>
<evidence type="ECO:0000313" key="5">
    <source>
        <dbReference type="EMBL" id="OAY84873.1"/>
    </source>
</evidence>
<keyword evidence="7" id="KW-1185">Reference proteome</keyword>
<dbReference type="GO" id="GO:0046872">
    <property type="term" value="F:metal ion binding"/>
    <property type="evidence" value="ECO:0007669"/>
    <property type="project" value="UniProtKB-KW"/>
</dbReference>
<dbReference type="Pfam" id="PF04570">
    <property type="entry name" value="zf-FLZ"/>
    <property type="match status" value="1"/>
</dbReference>
<dbReference type="PROSITE" id="PS51795">
    <property type="entry name" value="ZF_FLZ"/>
    <property type="match status" value="1"/>
</dbReference>
<dbReference type="Proteomes" id="UP000515123">
    <property type="component" value="Linkage group 11"/>
</dbReference>
<evidence type="ECO:0000313" key="6">
    <source>
        <dbReference type="Proteomes" id="UP000092600"/>
    </source>
</evidence>
<dbReference type="Proteomes" id="UP000092600">
    <property type="component" value="Unassembled WGS sequence"/>
</dbReference>
<name>A0A199W6Q1_ANACO</name>
<dbReference type="Gramene" id="Aco005685.1.mrna1">
    <property type="protein sequence ID" value="Aco005685.1.mrna1"/>
    <property type="gene ID" value="Aco005685.1.path1"/>
</dbReference>
<dbReference type="InterPro" id="IPR007650">
    <property type="entry name" value="Zf-FLZ_dom"/>
</dbReference>
<evidence type="ECO:0000256" key="2">
    <source>
        <dbReference type="ARBA" id="ARBA00022723"/>
    </source>
</evidence>
<evidence type="ECO:0000313" key="8">
    <source>
        <dbReference type="RefSeq" id="XP_020099368.1"/>
    </source>
</evidence>
<dbReference type="PANTHER" id="PTHR46868:SF3">
    <property type="entry name" value="FCS-LIKE ZINC FINGER 11"/>
    <property type="match status" value="1"/>
</dbReference>
<reference evidence="5 6" key="1">
    <citation type="journal article" date="2016" name="DNA Res.">
        <title>The draft genome of MD-2 pineapple using hybrid error correction of long reads.</title>
        <authorList>
            <person name="Redwan R.M."/>
            <person name="Saidin A."/>
            <person name="Kumar S.V."/>
        </authorList>
    </citation>
    <scope>NUCLEOTIDE SEQUENCE [LARGE SCALE GENOMIC DNA]</scope>
    <source>
        <strain evidence="6">cv. MD2</strain>
        <tissue evidence="5">Leaf</tissue>
    </source>
</reference>
<dbReference type="STRING" id="4615.A0A199W6Q1"/>
<comment type="similarity">
    <text evidence="1">Belongs to the FLZ family.</text>
</comment>
<dbReference type="InterPro" id="IPR044585">
    <property type="entry name" value="FLZ10/11"/>
</dbReference>
<dbReference type="AlphaFoldDB" id="A0A199W6Q1"/>
<reference evidence="8 9" key="2">
    <citation type="submission" date="2025-04" db="UniProtKB">
        <authorList>
            <consortium name="RefSeq"/>
        </authorList>
    </citation>
    <scope>IDENTIFICATION</scope>
    <source>
        <tissue evidence="8 9">Leaf</tissue>
    </source>
</reference>
<protein>
    <submittedName>
        <fullName evidence="8 9">Uncharacterized protein LOC109717840</fullName>
    </submittedName>
</protein>